<name>A0A8S3RR86_MYTED</name>
<dbReference type="InterPro" id="IPR043128">
    <property type="entry name" value="Rev_trsase/Diguanyl_cyclase"/>
</dbReference>
<keyword evidence="1" id="KW-0479">Metal-binding</keyword>
<reference evidence="5" key="1">
    <citation type="submission" date="2021-03" db="EMBL/GenBank/DDBJ databases">
        <authorList>
            <person name="Bekaert M."/>
        </authorList>
    </citation>
    <scope>NUCLEOTIDE SEQUENCE</scope>
</reference>
<dbReference type="PANTHER" id="PTHR33050">
    <property type="entry name" value="REVERSE TRANSCRIPTASE DOMAIN-CONTAINING PROTEIN"/>
    <property type="match status" value="1"/>
</dbReference>
<dbReference type="InterPro" id="IPR000571">
    <property type="entry name" value="Znf_CCCH"/>
</dbReference>
<dbReference type="Gene3D" id="3.10.10.10">
    <property type="entry name" value="HIV Type 1 Reverse Transcriptase, subunit A, domain 1"/>
    <property type="match status" value="1"/>
</dbReference>
<accession>A0A8S3RR86</accession>
<keyword evidence="1" id="KW-0863">Zinc-finger</keyword>
<dbReference type="InterPro" id="IPR043502">
    <property type="entry name" value="DNA/RNA_pol_sf"/>
</dbReference>
<dbReference type="AlphaFoldDB" id="A0A8S3RR86"/>
<evidence type="ECO:0008006" key="7">
    <source>
        <dbReference type="Google" id="ProtNLM"/>
    </source>
</evidence>
<evidence type="ECO:0000313" key="5">
    <source>
        <dbReference type="EMBL" id="CAG2208849.1"/>
    </source>
</evidence>
<dbReference type="CDD" id="cd03714">
    <property type="entry name" value="RT_DIRS1"/>
    <property type="match status" value="1"/>
</dbReference>
<feature type="zinc finger region" description="C3H1-type" evidence="1">
    <location>
        <begin position="293"/>
        <end position="321"/>
    </location>
</feature>
<proteinExistence type="predicted"/>
<protein>
    <recommendedName>
        <fullName evidence="7">C3H1-type domain-containing protein</fullName>
    </recommendedName>
</protein>
<feature type="region of interest" description="Disordered" evidence="2">
    <location>
        <begin position="348"/>
        <end position="379"/>
    </location>
</feature>
<sequence>MPPKRQASFGVAGAIKKMKTAAQRKQNSTVRPSGPPNPPNNPTVMSPDVMEELTNRVTERVASRMERRMEEIFDKIASKNNGNSDVQEAEVQHHVENLNRNIQGNGEQNNDNNIVVVSPEVLAVQPTVDKQIIGGQSAFVSCSLKPGGNIPDKIKQQIWAGQYINFHALLENDETKYRLQLVHGADNPELSITEEQNKKTLTLNQWLSAWNKFTAIICTKNPKLGSVIPHHMEIILEMSREGGNWQLYDIEFRKLIERGEAQWGCTHLELYMRAKLQGNLKTGNDNNKSGNTRWPVGVCFSFHKGLGCKFNDKCKFQHRCFNCGFNHSFSACKKPVRLPYKFTQNSNNIKKIQGGNNQPFRGPSVSNNRDDTSSPRTEKLSPLENEVKYNFHSNTPVKVDRLGYWLKGYNIKMYNYLVNGFKFGFDVGFRGSVNHNTVDNLLSAKTKPEIVRQKIQNEINANRFVGPFDVKPFTEMQLSPLGLAEKKMPGTYRMIHHLSFPEGSSINDNIPQDNCSVQYASIQDAIELIKTVGRTSFCAKTDISSAFRIINITESQYKLFGFMWEGKYYYDKNLQMGCSSSCQIFEKFSSAIEWIARKKLLITHMVHILDDFMIVDKTEDGCKKKLKRFLAICKDMGIPISKEKTFQPSQVMSFVGYEIDTQLMEVRLPIDKLDKCNNIITVVLQKEKITLRELQSIIGTLNFACAVVIPGRAFLRRLIDLTIGVKNPSIEYE</sequence>
<keyword evidence="1" id="KW-0862">Zinc</keyword>
<feature type="region of interest" description="Disordered" evidence="2">
    <location>
        <begin position="17"/>
        <end position="47"/>
    </location>
</feature>
<comment type="caution">
    <text evidence="5">The sequence shown here is derived from an EMBL/GenBank/DDBJ whole genome shotgun (WGS) entry which is preliminary data.</text>
</comment>
<dbReference type="GO" id="GO:0008270">
    <property type="term" value="F:zinc ion binding"/>
    <property type="evidence" value="ECO:0007669"/>
    <property type="project" value="UniProtKB-KW"/>
</dbReference>
<feature type="compositionally biased region" description="Polar residues" evidence="2">
    <location>
        <begin position="348"/>
        <end position="367"/>
    </location>
</feature>
<feature type="domain" description="Reverse transcriptase" evidence="4">
    <location>
        <begin position="465"/>
        <end position="659"/>
    </location>
</feature>
<evidence type="ECO:0000256" key="2">
    <source>
        <dbReference type="SAM" id="MobiDB-lite"/>
    </source>
</evidence>
<dbReference type="OrthoDB" id="2678913at2759"/>
<feature type="compositionally biased region" description="Basic and acidic residues" evidence="2">
    <location>
        <begin position="368"/>
        <end position="379"/>
    </location>
</feature>
<dbReference type="SUPFAM" id="SSF56672">
    <property type="entry name" value="DNA/RNA polymerases"/>
    <property type="match status" value="1"/>
</dbReference>
<evidence type="ECO:0000256" key="1">
    <source>
        <dbReference type="PROSITE-ProRule" id="PRU00723"/>
    </source>
</evidence>
<feature type="domain" description="C3H1-type" evidence="3">
    <location>
        <begin position="293"/>
        <end position="321"/>
    </location>
</feature>
<dbReference type="Proteomes" id="UP000683360">
    <property type="component" value="Unassembled WGS sequence"/>
</dbReference>
<dbReference type="PANTHER" id="PTHR33050:SF8">
    <property type="entry name" value="REVERSE TRANSCRIPTASE DOMAIN-CONTAINING PROTEIN"/>
    <property type="match status" value="1"/>
</dbReference>
<dbReference type="InterPro" id="IPR052055">
    <property type="entry name" value="Hepadnavirus_pol/RT"/>
</dbReference>
<evidence type="ECO:0000259" key="3">
    <source>
        <dbReference type="PROSITE" id="PS50103"/>
    </source>
</evidence>
<dbReference type="PROSITE" id="PS50878">
    <property type="entry name" value="RT_POL"/>
    <property type="match status" value="1"/>
</dbReference>
<dbReference type="PROSITE" id="PS50103">
    <property type="entry name" value="ZF_C3H1"/>
    <property type="match status" value="1"/>
</dbReference>
<dbReference type="InterPro" id="IPR000477">
    <property type="entry name" value="RT_dom"/>
</dbReference>
<evidence type="ECO:0000313" key="6">
    <source>
        <dbReference type="Proteomes" id="UP000683360"/>
    </source>
</evidence>
<gene>
    <name evidence="5" type="ORF">MEDL_23022</name>
</gene>
<dbReference type="Pfam" id="PF00078">
    <property type="entry name" value="RVT_1"/>
    <property type="match status" value="1"/>
</dbReference>
<dbReference type="Gene3D" id="3.30.70.270">
    <property type="match status" value="1"/>
</dbReference>
<organism evidence="5 6">
    <name type="scientific">Mytilus edulis</name>
    <name type="common">Blue mussel</name>
    <dbReference type="NCBI Taxonomy" id="6550"/>
    <lineage>
        <taxon>Eukaryota</taxon>
        <taxon>Metazoa</taxon>
        <taxon>Spiralia</taxon>
        <taxon>Lophotrochozoa</taxon>
        <taxon>Mollusca</taxon>
        <taxon>Bivalvia</taxon>
        <taxon>Autobranchia</taxon>
        <taxon>Pteriomorphia</taxon>
        <taxon>Mytilida</taxon>
        <taxon>Mytiloidea</taxon>
        <taxon>Mytilidae</taxon>
        <taxon>Mytilinae</taxon>
        <taxon>Mytilus</taxon>
    </lineage>
</organism>
<evidence type="ECO:0000259" key="4">
    <source>
        <dbReference type="PROSITE" id="PS50878"/>
    </source>
</evidence>
<dbReference type="EMBL" id="CAJPWZ010001124">
    <property type="protein sequence ID" value="CAG2208849.1"/>
    <property type="molecule type" value="Genomic_DNA"/>
</dbReference>
<keyword evidence="6" id="KW-1185">Reference proteome</keyword>